<gene>
    <name evidence="4" type="ORF">LVJ94_04285</name>
</gene>
<organism evidence="4 5">
    <name type="scientific">Pendulispora rubella</name>
    <dbReference type="NCBI Taxonomy" id="2741070"/>
    <lineage>
        <taxon>Bacteria</taxon>
        <taxon>Pseudomonadati</taxon>
        <taxon>Myxococcota</taxon>
        <taxon>Myxococcia</taxon>
        <taxon>Myxococcales</taxon>
        <taxon>Sorangiineae</taxon>
        <taxon>Pendulisporaceae</taxon>
        <taxon>Pendulispora</taxon>
    </lineage>
</organism>
<dbReference type="Gene3D" id="2.160.20.10">
    <property type="entry name" value="Single-stranded right-handed beta-helix, Pectin lyase-like"/>
    <property type="match status" value="1"/>
</dbReference>
<dbReference type="InterPro" id="IPR012334">
    <property type="entry name" value="Pectin_lyas_fold"/>
</dbReference>
<evidence type="ECO:0000259" key="2">
    <source>
        <dbReference type="Pfam" id="PF22815"/>
    </source>
</evidence>
<dbReference type="Proteomes" id="UP001374803">
    <property type="component" value="Chromosome"/>
</dbReference>
<reference evidence="4" key="1">
    <citation type="submission" date="2021-12" db="EMBL/GenBank/DDBJ databases">
        <title>Discovery of the Pendulisporaceae a myxobacterial family with distinct sporulation behavior and unique specialized metabolism.</title>
        <authorList>
            <person name="Garcia R."/>
            <person name="Popoff A."/>
            <person name="Bader C.D."/>
            <person name="Loehr J."/>
            <person name="Walesch S."/>
            <person name="Walt C."/>
            <person name="Boldt J."/>
            <person name="Bunk B."/>
            <person name="Haeckl F.J.F.P.J."/>
            <person name="Gunesch A.P."/>
            <person name="Birkelbach J."/>
            <person name="Nuebel U."/>
            <person name="Pietschmann T."/>
            <person name="Bach T."/>
            <person name="Mueller R."/>
        </authorList>
    </citation>
    <scope>NUCLEOTIDE SEQUENCE</scope>
    <source>
        <strain evidence="4">MSr11367</strain>
    </source>
</reference>
<protein>
    <submittedName>
        <fullName evidence="4">Uncharacterized protein</fullName>
    </submittedName>
</protein>
<dbReference type="RefSeq" id="WP_394836108.1">
    <property type="nucleotide sequence ID" value="NZ_CP089929.1"/>
</dbReference>
<feature type="region of interest" description="Disordered" evidence="1">
    <location>
        <begin position="34"/>
        <end position="78"/>
    </location>
</feature>
<dbReference type="Pfam" id="PF22815">
    <property type="entry name" value="CatAgl_D1"/>
    <property type="match status" value="1"/>
</dbReference>
<evidence type="ECO:0000313" key="5">
    <source>
        <dbReference type="Proteomes" id="UP001374803"/>
    </source>
</evidence>
<dbReference type="InterPro" id="IPR011050">
    <property type="entry name" value="Pectin_lyase_fold/virulence"/>
</dbReference>
<dbReference type="InterPro" id="IPR033801">
    <property type="entry name" value="CBM6-CBM35-CBM36-like_1"/>
</dbReference>
<evidence type="ECO:0000313" key="4">
    <source>
        <dbReference type="EMBL" id="WXB06461.1"/>
    </source>
</evidence>
<feature type="domain" description="Alpha-1,3-glucanase catalytic" evidence="3">
    <location>
        <begin position="469"/>
        <end position="675"/>
    </location>
</feature>
<keyword evidence="5" id="KW-1185">Reference proteome</keyword>
<dbReference type="EMBL" id="CP089983">
    <property type="protein sequence ID" value="WXB06461.1"/>
    <property type="molecule type" value="Genomic_DNA"/>
</dbReference>
<dbReference type="SMART" id="SM00710">
    <property type="entry name" value="PbH1"/>
    <property type="match status" value="6"/>
</dbReference>
<proteinExistence type="predicted"/>
<evidence type="ECO:0000259" key="3">
    <source>
        <dbReference type="Pfam" id="PF22816"/>
    </source>
</evidence>
<dbReference type="InterPro" id="IPR055149">
    <property type="entry name" value="Agl_cat_D2"/>
</dbReference>
<feature type="domain" description="CBM6/CBM35/CBM36-like 1" evidence="2">
    <location>
        <begin position="80"/>
        <end position="239"/>
    </location>
</feature>
<dbReference type="Pfam" id="PF22816">
    <property type="entry name" value="CatAgl_D2"/>
    <property type="match status" value="2"/>
</dbReference>
<accession>A0ABZ2LB57</accession>
<feature type="compositionally biased region" description="Low complexity" evidence="1">
    <location>
        <begin position="62"/>
        <end position="78"/>
    </location>
</feature>
<name>A0ABZ2LB57_9BACT</name>
<dbReference type="SUPFAM" id="SSF51126">
    <property type="entry name" value="Pectin lyase-like"/>
    <property type="match status" value="1"/>
</dbReference>
<evidence type="ECO:0000256" key="1">
    <source>
        <dbReference type="SAM" id="MobiDB-lite"/>
    </source>
</evidence>
<dbReference type="CDD" id="cd14490">
    <property type="entry name" value="CBM6-CBM35-CBM36_like_1"/>
    <property type="match status" value="1"/>
</dbReference>
<sequence length="675" mass="73195">MGDARRASLTRTLTRNPAWRVVMALGATALVTQGGACSSDDDGNKGSPGNGNDSGVADVNVGDASPGSSPFPPGRGWSAPWIEHQAEDGTTNATVLGPSRVKWDAKHIEAEAIGRKAVRLDKTGDYVSFRTTAKANSIVVRFSIPDAPEGGGIDATLGVYVNGVRVKSLALTSRYAWSYKGGLIGDSIVDKPAEQPHTFFDEAHALLDEIPAGAEVKLQRDAQDTAAFYVIDLVDFEEVAPPLGMPEGFRSVTEFGIQPNDGKDHANDVANALKQAPKLWFPPGEYLAQKLDGGNLGLDNPGTEIRGAGIWHTVFKGPKWMFFCVGANTKCNYRDFAIFGEAKARNEETAGPQKAFVGPLGNGSVLENLWIEHEVAGIWVGNDPPYQDAPTQNLTVRHVRVRNTYADGINLDNGTSNSLVEESHFRNTGDDATAIWSIKWTKWVRDKSYQIGPDFIRPESRNSPDQGVGHGNTIRHVSVQMPWRANCFANYGGYDNHFEDNTCEDVLTYPGILIDNEFSSYPFGPGQTTFKNISLLRAGGEMFFENTDKPWRHGALKLYLREGDVTDILVENVDIIEPLYAGIEFRGFGTAYVPPGEKYHPDLLAAADKAKFTNVILKNITITKAGTYGIEILDNATRGSVTFDNVSVAGSTKGALDRGGAPDSFFNKVGTNSGW</sequence>
<feature type="domain" description="Alpha-1,3-glucanase catalytic" evidence="3">
    <location>
        <begin position="299"/>
        <end position="438"/>
    </location>
</feature>
<dbReference type="InterPro" id="IPR006626">
    <property type="entry name" value="PbH1"/>
</dbReference>